<sequence length="394" mass="41345">MADDYYQILGVPRTASADDLKKAFRKLARQHHPDVNPGDKGAEEKFKRINTAFEVLGDAKKRALYDEFGEDAEKIGFDEKKAAAYRQYRAAQAAGGSGGGGIPFSTEGVDLGDLFNDIFGRAGAGGGGAGGFDINDLFSRGRGGSRSTAAERGDDLTTRVQVSLAEAVTGTERTLTLQRPGRCSKCHGEGNTGKLVTCPTCNGTGRARRGGAMFGGSGVCPTCRGSGKAPEPCSQCGGSGIKEETTRLTVKIPAGVITGSKVRLAGQGAAGIQGGPPGDLYIETEVAEHPLVRREGDDLYLDLPVTVSEALLGGEVRVPTFQGEVTLKVPPGSQSGRKMRLKGRGVPSLRGGAPGDMYLLLQVKVPEEATDEVRAAAETLSRAYRGDVRRELSL</sequence>
<dbReference type="CDD" id="cd10747">
    <property type="entry name" value="DnaJ_C"/>
    <property type="match status" value="1"/>
</dbReference>
<dbReference type="PROSITE" id="PS00636">
    <property type="entry name" value="DNAJ_1"/>
    <property type="match status" value="1"/>
</dbReference>
<feature type="binding site" evidence="7">
    <location>
        <position position="186"/>
    </location>
    <ligand>
        <name>Zn(2+)</name>
        <dbReference type="ChEBI" id="CHEBI:29105"/>
        <label>1</label>
    </ligand>
</feature>
<comment type="similarity">
    <text evidence="7">Belongs to the DnaJ family.</text>
</comment>
<comment type="function">
    <text evidence="7">Participates actively in the response to hyperosmotic and heat shock by preventing the aggregation of stress-denatured proteins and by disaggregating proteins, also in an autonomous, DnaK-independent fashion. Unfolded proteins bind initially to DnaJ; upon interaction with the DnaJ-bound protein, DnaK hydrolyzes its bound ATP, resulting in the formation of a stable complex. GrpE releases ADP from DnaK; ATP binding to DnaK triggers the release of the substrate protein, thus completing the reaction cycle. Several rounds of ATP-dependent interactions between DnaJ, DnaK and GrpE are required for fully efficient folding. Also involved, together with DnaK and GrpE, in the DNA replication of plasmids through activation of initiation proteins.</text>
</comment>
<dbReference type="GO" id="GO:0031072">
    <property type="term" value="F:heat shock protein binding"/>
    <property type="evidence" value="ECO:0007669"/>
    <property type="project" value="InterPro"/>
</dbReference>
<evidence type="ECO:0000259" key="10">
    <source>
        <dbReference type="PROSITE" id="PS51188"/>
    </source>
</evidence>
<dbReference type="SMART" id="SM00271">
    <property type="entry name" value="DnaJ"/>
    <property type="match status" value="1"/>
</dbReference>
<feature type="binding site" evidence="7">
    <location>
        <position position="183"/>
    </location>
    <ligand>
        <name>Zn(2+)</name>
        <dbReference type="ChEBI" id="CHEBI:29105"/>
        <label>1</label>
    </ligand>
</feature>
<evidence type="ECO:0000313" key="12">
    <source>
        <dbReference type="Proteomes" id="UP000268313"/>
    </source>
</evidence>
<dbReference type="InterPro" id="IPR018253">
    <property type="entry name" value="DnaJ_domain_CS"/>
</dbReference>
<dbReference type="GO" id="GO:0051082">
    <property type="term" value="F:unfolded protein binding"/>
    <property type="evidence" value="ECO:0007669"/>
    <property type="project" value="UniProtKB-UniRule"/>
</dbReference>
<dbReference type="GO" id="GO:0005524">
    <property type="term" value="F:ATP binding"/>
    <property type="evidence" value="ECO:0007669"/>
    <property type="project" value="InterPro"/>
</dbReference>
<dbReference type="InterPro" id="IPR008971">
    <property type="entry name" value="HSP40/DnaJ_pept-bd"/>
</dbReference>
<dbReference type="InterPro" id="IPR001305">
    <property type="entry name" value="HSP_DnaJ_Cys-rich_dom"/>
</dbReference>
<feature type="binding site" evidence="7">
    <location>
        <position position="220"/>
    </location>
    <ligand>
        <name>Zn(2+)</name>
        <dbReference type="ChEBI" id="CHEBI:29105"/>
        <label>2</label>
    </ligand>
</feature>
<dbReference type="SUPFAM" id="SSF57938">
    <property type="entry name" value="DnaJ/Hsp40 cysteine-rich domain"/>
    <property type="match status" value="1"/>
</dbReference>
<dbReference type="HAMAP" id="MF_01152">
    <property type="entry name" value="DnaJ"/>
    <property type="match status" value="1"/>
</dbReference>
<dbReference type="NCBIfam" id="NF008035">
    <property type="entry name" value="PRK10767.1"/>
    <property type="match status" value="1"/>
</dbReference>
<comment type="caution">
    <text evidence="11">The sequence shown here is derived from an EMBL/GenBank/DDBJ whole genome shotgun (WGS) entry which is preliminary data.</text>
</comment>
<evidence type="ECO:0000259" key="9">
    <source>
        <dbReference type="PROSITE" id="PS50076"/>
    </source>
</evidence>
<dbReference type="AlphaFoldDB" id="A0A3A8JMQ7"/>
<protein>
    <recommendedName>
        <fullName evidence="7">Chaperone protein DnaJ</fullName>
    </recommendedName>
</protein>
<feature type="domain" description="J" evidence="9">
    <location>
        <begin position="4"/>
        <end position="69"/>
    </location>
</feature>
<dbReference type="GO" id="GO:0005737">
    <property type="term" value="C:cytoplasm"/>
    <property type="evidence" value="ECO:0007669"/>
    <property type="project" value="UniProtKB-SubCell"/>
</dbReference>
<dbReference type="OrthoDB" id="9779889at2"/>
<dbReference type="CDD" id="cd10719">
    <property type="entry name" value="DnaJ_zf"/>
    <property type="match status" value="1"/>
</dbReference>
<keyword evidence="12" id="KW-1185">Reference proteome</keyword>
<dbReference type="InterPro" id="IPR036410">
    <property type="entry name" value="HSP_DnaJ_Cys-rich_dom_sf"/>
</dbReference>
<dbReference type="PANTHER" id="PTHR43096:SF10">
    <property type="entry name" value="CHAPERONE PROTEIN DNAJ A6, CHLOROPLASTIC"/>
    <property type="match status" value="1"/>
</dbReference>
<dbReference type="GO" id="GO:0008270">
    <property type="term" value="F:zinc ion binding"/>
    <property type="evidence" value="ECO:0007669"/>
    <property type="project" value="UniProtKB-UniRule"/>
</dbReference>
<dbReference type="PROSITE" id="PS50076">
    <property type="entry name" value="DNAJ_2"/>
    <property type="match status" value="1"/>
</dbReference>
<dbReference type="Gene3D" id="1.10.287.110">
    <property type="entry name" value="DnaJ domain"/>
    <property type="match status" value="1"/>
</dbReference>
<comment type="subcellular location">
    <subcellularLocation>
        <location evidence="7">Cytoplasm</location>
    </subcellularLocation>
</comment>
<feature type="repeat" description="CXXCXGXG motif" evidence="7">
    <location>
        <begin position="198"/>
        <end position="205"/>
    </location>
</feature>
<feature type="domain" description="CR-type" evidence="10">
    <location>
        <begin position="170"/>
        <end position="245"/>
    </location>
</feature>
<dbReference type="InterPro" id="IPR002939">
    <property type="entry name" value="DnaJ_C"/>
</dbReference>
<evidence type="ECO:0000256" key="5">
    <source>
        <dbReference type="ARBA" id="ARBA00022833"/>
    </source>
</evidence>
<comment type="cofactor">
    <cofactor evidence="7">
        <name>Zn(2+)</name>
        <dbReference type="ChEBI" id="CHEBI:29105"/>
    </cofactor>
    <text evidence="7">Binds 2 Zn(2+) ions per monomer.</text>
</comment>
<evidence type="ECO:0000256" key="8">
    <source>
        <dbReference type="PROSITE-ProRule" id="PRU00546"/>
    </source>
</evidence>
<comment type="subunit">
    <text evidence="7">Homodimer.</text>
</comment>
<comment type="domain">
    <text evidence="7">The J domain is necessary and sufficient to stimulate DnaK ATPase activity. Zinc center 1 plays an important role in the autonomous, DnaK-independent chaperone activity of DnaJ. Zinc center 2 is essential for interaction with DnaK and for DnaJ activity.</text>
</comment>
<dbReference type="Gene3D" id="2.10.230.10">
    <property type="entry name" value="Heat shock protein DnaJ, cysteine-rich domain"/>
    <property type="match status" value="1"/>
</dbReference>
<keyword evidence="5 7" id="KW-0862">Zinc</keyword>
<accession>A0A3A8JMQ7</accession>
<keyword evidence="4 7" id="KW-0863">Zinc-finger</keyword>
<feature type="repeat" description="CXXCXGXG motif" evidence="7">
    <location>
        <begin position="233"/>
        <end position="240"/>
    </location>
</feature>
<proteinExistence type="inferred from homology"/>
<keyword evidence="2 7" id="KW-0479">Metal-binding</keyword>
<dbReference type="GO" id="GO:0042026">
    <property type="term" value="P:protein refolding"/>
    <property type="evidence" value="ECO:0007669"/>
    <property type="project" value="TreeGrafter"/>
</dbReference>
<feature type="binding site" evidence="7">
    <location>
        <position position="198"/>
    </location>
    <ligand>
        <name>Zn(2+)</name>
        <dbReference type="ChEBI" id="CHEBI:29105"/>
        <label>2</label>
    </ligand>
</feature>
<dbReference type="SUPFAM" id="SSF46565">
    <property type="entry name" value="Chaperone J-domain"/>
    <property type="match status" value="1"/>
</dbReference>
<name>A0A3A8JMQ7_9BACT</name>
<dbReference type="PROSITE" id="PS51188">
    <property type="entry name" value="ZF_CR"/>
    <property type="match status" value="1"/>
</dbReference>
<dbReference type="SUPFAM" id="SSF49493">
    <property type="entry name" value="HSP40/DnaJ peptide-binding domain"/>
    <property type="match status" value="2"/>
</dbReference>
<dbReference type="Pfam" id="PF00226">
    <property type="entry name" value="DnaJ"/>
    <property type="match status" value="1"/>
</dbReference>
<keyword evidence="7" id="KW-0143">Chaperone</keyword>
<evidence type="ECO:0000256" key="2">
    <source>
        <dbReference type="ARBA" id="ARBA00022723"/>
    </source>
</evidence>
<evidence type="ECO:0000256" key="3">
    <source>
        <dbReference type="ARBA" id="ARBA00022737"/>
    </source>
</evidence>
<dbReference type="InterPro" id="IPR001623">
    <property type="entry name" value="DnaJ_domain"/>
</dbReference>
<evidence type="ECO:0000256" key="7">
    <source>
        <dbReference type="HAMAP-Rule" id="MF_01152"/>
    </source>
</evidence>
<reference evidence="12" key="1">
    <citation type="submission" date="2018-09" db="EMBL/GenBank/DDBJ databases">
        <authorList>
            <person name="Livingstone P.G."/>
            <person name="Whitworth D.E."/>
        </authorList>
    </citation>
    <scope>NUCLEOTIDE SEQUENCE [LARGE SCALE GENOMIC DNA]</scope>
    <source>
        <strain evidence="12">CA043D</strain>
    </source>
</reference>
<feature type="binding site" evidence="7">
    <location>
        <position position="233"/>
    </location>
    <ligand>
        <name>Zn(2+)</name>
        <dbReference type="ChEBI" id="CHEBI:29105"/>
        <label>1</label>
    </ligand>
</feature>
<dbReference type="CDD" id="cd06257">
    <property type="entry name" value="DnaJ"/>
    <property type="match status" value="1"/>
</dbReference>
<dbReference type="PANTHER" id="PTHR43096">
    <property type="entry name" value="DNAJ HOMOLOG 1, MITOCHONDRIAL-RELATED"/>
    <property type="match status" value="1"/>
</dbReference>
<evidence type="ECO:0000256" key="6">
    <source>
        <dbReference type="ARBA" id="ARBA00023016"/>
    </source>
</evidence>
<keyword evidence="1 7" id="KW-0235">DNA replication</keyword>
<dbReference type="InterPro" id="IPR036869">
    <property type="entry name" value="J_dom_sf"/>
</dbReference>
<feature type="repeat" description="CXXCXGXG motif" evidence="7">
    <location>
        <begin position="183"/>
        <end position="190"/>
    </location>
</feature>
<feature type="zinc finger region" description="CR-type" evidence="8">
    <location>
        <begin position="170"/>
        <end position="245"/>
    </location>
</feature>
<dbReference type="Gene3D" id="2.60.260.20">
    <property type="entry name" value="Urease metallochaperone UreE, N-terminal domain"/>
    <property type="match status" value="2"/>
</dbReference>
<dbReference type="RefSeq" id="WP_120607171.1">
    <property type="nucleotide sequence ID" value="NZ_JABFJX010000224.1"/>
</dbReference>
<dbReference type="GO" id="GO:0009408">
    <property type="term" value="P:response to heat"/>
    <property type="evidence" value="ECO:0007669"/>
    <property type="project" value="InterPro"/>
</dbReference>
<feature type="binding site" evidence="7">
    <location>
        <position position="201"/>
    </location>
    <ligand>
        <name>Zn(2+)</name>
        <dbReference type="ChEBI" id="CHEBI:29105"/>
        <label>2</label>
    </ligand>
</feature>
<dbReference type="GO" id="GO:0006260">
    <property type="term" value="P:DNA replication"/>
    <property type="evidence" value="ECO:0007669"/>
    <property type="project" value="UniProtKB-KW"/>
</dbReference>
<dbReference type="FunFam" id="2.60.260.20:FF:000005">
    <property type="entry name" value="Chaperone protein dnaJ 1, mitochondrial"/>
    <property type="match status" value="1"/>
</dbReference>
<keyword evidence="6 7" id="KW-0346">Stress response</keyword>
<dbReference type="Proteomes" id="UP000268313">
    <property type="component" value="Unassembled WGS sequence"/>
</dbReference>
<dbReference type="PRINTS" id="PR00625">
    <property type="entry name" value="JDOMAIN"/>
</dbReference>
<keyword evidence="7" id="KW-0963">Cytoplasm</keyword>
<feature type="repeat" description="CXXCXGXG motif" evidence="7">
    <location>
        <begin position="220"/>
        <end position="227"/>
    </location>
</feature>
<evidence type="ECO:0000313" key="11">
    <source>
        <dbReference type="EMBL" id="RKG96266.1"/>
    </source>
</evidence>
<feature type="binding site" evidence="7">
    <location>
        <position position="223"/>
    </location>
    <ligand>
        <name>Zn(2+)</name>
        <dbReference type="ChEBI" id="CHEBI:29105"/>
        <label>2</label>
    </ligand>
</feature>
<keyword evidence="3 7" id="KW-0677">Repeat</keyword>
<dbReference type="InterPro" id="IPR012724">
    <property type="entry name" value="DnaJ"/>
</dbReference>
<gene>
    <name evidence="7 11" type="primary">dnaJ</name>
    <name evidence="11" type="ORF">D7X32_36635</name>
</gene>
<evidence type="ECO:0000256" key="1">
    <source>
        <dbReference type="ARBA" id="ARBA00022705"/>
    </source>
</evidence>
<dbReference type="EMBL" id="RAWE01000221">
    <property type="protein sequence ID" value="RKG96266.1"/>
    <property type="molecule type" value="Genomic_DNA"/>
</dbReference>
<dbReference type="Pfam" id="PF01556">
    <property type="entry name" value="DnaJ_C"/>
    <property type="match status" value="1"/>
</dbReference>
<feature type="binding site" evidence="7">
    <location>
        <position position="236"/>
    </location>
    <ligand>
        <name>Zn(2+)</name>
        <dbReference type="ChEBI" id="CHEBI:29105"/>
        <label>1</label>
    </ligand>
</feature>
<organism evidence="11 12">
    <name type="scientific">Corallococcus carmarthensis</name>
    <dbReference type="NCBI Taxonomy" id="2316728"/>
    <lineage>
        <taxon>Bacteria</taxon>
        <taxon>Pseudomonadati</taxon>
        <taxon>Myxococcota</taxon>
        <taxon>Myxococcia</taxon>
        <taxon>Myxococcales</taxon>
        <taxon>Cystobacterineae</taxon>
        <taxon>Myxococcaceae</taxon>
        <taxon>Corallococcus</taxon>
    </lineage>
</organism>
<evidence type="ECO:0000256" key="4">
    <source>
        <dbReference type="ARBA" id="ARBA00022771"/>
    </source>
</evidence>